<dbReference type="SUPFAM" id="SSF55874">
    <property type="entry name" value="ATPase domain of HSP90 chaperone/DNA topoisomerase II/histidine kinase"/>
    <property type="match status" value="1"/>
</dbReference>
<dbReference type="Proteomes" id="UP000586031">
    <property type="component" value="Unassembled WGS sequence"/>
</dbReference>
<evidence type="ECO:0000256" key="1">
    <source>
        <dbReference type="SAM" id="Coils"/>
    </source>
</evidence>
<feature type="domain" description="Histidine kinase" evidence="2">
    <location>
        <begin position="178"/>
        <end position="371"/>
    </location>
</feature>
<dbReference type="PANTHER" id="PTHR43065">
    <property type="entry name" value="SENSOR HISTIDINE KINASE"/>
    <property type="match status" value="1"/>
</dbReference>
<feature type="coiled-coil region" evidence="1">
    <location>
        <begin position="137"/>
        <end position="178"/>
    </location>
</feature>
<dbReference type="PANTHER" id="PTHR43065:SF23">
    <property type="entry name" value="SENSOR HISTIDINE KINASE PDTAS"/>
    <property type="match status" value="1"/>
</dbReference>
<dbReference type="SMART" id="SM00387">
    <property type="entry name" value="HATPase_c"/>
    <property type="match status" value="1"/>
</dbReference>
<gene>
    <name evidence="3" type="ORF">HA271_08260</name>
</gene>
<proteinExistence type="predicted"/>
<evidence type="ECO:0000259" key="2">
    <source>
        <dbReference type="PROSITE" id="PS50109"/>
    </source>
</evidence>
<keyword evidence="3" id="KW-0418">Kinase</keyword>
<dbReference type="Pfam" id="PF02518">
    <property type="entry name" value="HATPase_c"/>
    <property type="match status" value="1"/>
</dbReference>
<protein>
    <submittedName>
        <fullName evidence="3">Sensor histidine kinase</fullName>
    </submittedName>
</protein>
<name>A0A7J4TLG3_9EURY</name>
<evidence type="ECO:0000313" key="4">
    <source>
        <dbReference type="Proteomes" id="UP000586031"/>
    </source>
</evidence>
<keyword evidence="1" id="KW-0175">Coiled coil</keyword>
<dbReference type="InterPro" id="IPR011495">
    <property type="entry name" value="Sig_transdc_His_kin_sub2_dim/P"/>
</dbReference>
<dbReference type="GO" id="GO:0016301">
    <property type="term" value="F:kinase activity"/>
    <property type="evidence" value="ECO:0007669"/>
    <property type="project" value="UniProtKB-KW"/>
</dbReference>
<reference evidence="4" key="1">
    <citation type="journal article" date="2020" name="bioRxiv">
        <title>A rank-normalized archaeal taxonomy based on genome phylogeny resolves widespread incomplete and uneven classifications.</title>
        <authorList>
            <person name="Rinke C."/>
            <person name="Chuvochina M."/>
            <person name="Mussig A.J."/>
            <person name="Chaumeil P.-A."/>
            <person name="Waite D.W."/>
            <person name="Whitman W.B."/>
            <person name="Parks D.H."/>
            <person name="Hugenholtz P."/>
        </authorList>
    </citation>
    <scope>NUCLEOTIDE SEQUENCE [LARGE SCALE GENOMIC DNA]</scope>
</reference>
<dbReference type="Gene3D" id="3.30.450.20">
    <property type="entry name" value="PAS domain"/>
    <property type="match status" value="1"/>
</dbReference>
<dbReference type="InterPro" id="IPR005467">
    <property type="entry name" value="His_kinase_dom"/>
</dbReference>
<sequence>MPQSAVEAFGLSCDFNGKIIEILYDNLGIDSFKTGKTFPNILDEGSTEKALDFIKKIRDEDAVYDWEFNLGFRGELIIIHVSGLLVNHNILIFGAKTVDDAFYFMENMARINNEQTNALRGVIKYFTAHFHEQESKESQIYAELGRLNNELTNAQRELTKKNIQLTKLNQQKEMLIKEVHHRVKNNLMIISSLLNLQSNYLKDEESKEIFKESQNRAKSMALIHERLYRSADLKNIDFKEYITTLANDLYRTYVKDPSRVGLKLNIQDVNIDINAAIPLGLILNELITNAMKHAFPNGKEGAVSITFGKNDDGFILKVSDDGIGFPSDLDYTKTNSLGMQLVTSLTSQINGKIEMNRDHGTKFIITFKELGL</sequence>
<comment type="caution">
    <text evidence="3">The sequence shown here is derived from an EMBL/GenBank/DDBJ whole genome shotgun (WGS) entry which is preliminary data.</text>
</comment>
<evidence type="ECO:0000313" key="3">
    <source>
        <dbReference type="EMBL" id="HII84807.1"/>
    </source>
</evidence>
<dbReference type="EMBL" id="DUHE01000234">
    <property type="protein sequence ID" value="HII84807.1"/>
    <property type="molecule type" value="Genomic_DNA"/>
</dbReference>
<organism evidence="3 4">
    <name type="scientific">Methanobacterium subterraneum</name>
    <dbReference type="NCBI Taxonomy" id="59277"/>
    <lineage>
        <taxon>Archaea</taxon>
        <taxon>Methanobacteriati</taxon>
        <taxon>Methanobacteriota</taxon>
        <taxon>Methanomada group</taxon>
        <taxon>Methanobacteria</taxon>
        <taxon>Methanobacteriales</taxon>
        <taxon>Methanobacteriaceae</taxon>
        <taxon>Methanobacterium</taxon>
    </lineage>
</organism>
<accession>A0A7J4TLG3</accession>
<dbReference type="InterPro" id="IPR036890">
    <property type="entry name" value="HATPase_C_sf"/>
</dbReference>
<dbReference type="InterPro" id="IPR003594">
    <property type="entry name" value="HATPase_dom"/>
</dbReference>
<keyword evidence="3" id="KW-0808">Transferase</keyword>
<dbReference type="Gene3D" id="3.30.565.10">
    <property type="entry name" value="Histidine kinase-like ATPase, C-terminal domain"/>
    <property type="match status" value="1"/>
</dbReference>
<dbReference type="PROSITE" id="PS50109">
    <property type="entry name" value="HIS_KIN"/>
    <property type="match status" value="1"/>
</dbReference>
<dbReference type="AlphaFoldDB" id="A0A7J4TLG3"/>
<dbReference type="Pfam" id="PF07568">
    <property type="entry name" value="HisKA_2"/>
    <property type="match status" value="1"/>
</dbReference>